<reference evidence="1" key="1">
    <citation type="journal article" date="2023" name="Mol. Phylogenet. Evol.">
        <title>Genome-scale phylogeny and comparative genomics of the fungal order Sordariales.</title>
        <authorList>
            <person name="Hensen N."/>
            <person name="Bonometti L."/>
            <person name="Westerberg I."/>
            <person name="Brannstrom I.O."/>
            <person name="Guillou S."/>
            <person name="Cros-Aarteil S."/>
            <person name="Calhoun S."/>
            <person name="Haridas S."/>
            <person name="Kuo A."/>
            <person name="Mondo S."/>
            <person name="Pangilinan J."/>
            <person name="Riley R."/>
            <person name="LaButti K."/>
            <person name="Andreopoulos B."/>
            <person name="Lipzen A."/>
            <person name="Chen C."/>
            <person name="Yan M."/>
            <person name="Daum C."/>
            <person name="Ng V."/>
            <person name="Clum A."/>
            <person name="Steindorff A."/>
            <person name="Ohm R.A."/>
            <person name="Martin F."/>
            <person name="Silar P."/>
            <person name="Natvig D.O."/>
            <person name="Lalanne C."/>
            <person name="Gautier V."/>
            <person name="Ament-Velasquez S.L."/>
            <person name="Kruys A."/>
            <person name="Hutchinson M.I."/>
            <person name="Powell A.J."/>
            <person name="Barry K."/>
            <person name="Miller A.N."/>
            <person name="Grigoriev I.V."/>
            <person name="Debuchy R."/>
            <person name="Gladieux P."/>
            <person name="Hiltunen Thoren M."/>
            <person name="Johannesson H."/>
        </authorList>
    </citation>
    <scope>NUCLEOTIDE SEQUENCE</scope>
    <source>
        <strain evidence="1">CBS 232.78</strain>
    </source>
</reference>
<evidence type="ECO:0008006" key="3">
    <source>
        <dbReference type="Google" id="ProtNLM"/>
    </source>
</evidence>
<dbReference type="Pfam" id="PF17132">
    <property type="entry name" value="Glyco_hydro_106"/>
    <property type="match status" value="1"/>
</dbReference>
<dbReference type="PANTHER" id="PTHR36848:SF2">
    <property type="entry name" value="SECRETED PROTEIN"/>
    <property type="match status" value="1"/>
</dbReference>
<gene>
    <name evidence="1" type="ORF">B0H63DRAFT_392879</name>
</gene>
<evidence type="ECO:0000313" key="2">
    <source>
        <dbReference type="Proteomes" id="UP001285441"/>
    </source>
</evidence>
<dbReference type="Gene3D" id="2.60.120.260">
    <property type="entry name" value="Galactose-binding domain-like"/>
    <property type="match status" value="1"/>
</dbReference>
<dbReference type="PANTHER" id="PTHR36848">
    <property type="entry name" value="DNA-BINDING PROTEIN (PUTATIVE SECRETED PROTEIN)-RELATED"/>
    <property type="match status" value="1"/>
</dbReference>
<comment type="caution">
    <text evidence="1">The sequence shown here is derived from an EMBL/GenBank/DDBJ whole genome shotgun (WGS) entry which is preliminary data.</text>
</comment>
<accession>A0AAE0U227</accession>
<sequence>MSLACVAAFYASPHITVSAQKHSSTENSPLPSFKSPPASSRPKFRYWLPDASVPAAAVAADIAALASISAGGLEFLGFYNYGFPPMSTDWSIYGFGTPAFKDLLKAALKATAEHDLVFDFAIGPGTGAGVPAIPQTAGLAMELVYGSKVIDASKKIGSLPPPTLQFNHAPLNGWVHEPENWGPNELVAVVAAEIKSKTTKGSTQQVVLNEQSIVDLTNQTRNGVLDWQPPSSAKASPQWVVMAFYQRFSNERSCTTSSRPSSWVGNGTWVVDHFSASGAKKATDFWDQNLFNDKAIDQLMRQVGMYSWEDSMEMMTPLWWTPDFLSRFEKARGYSAIKYLPVFFQKQNLWNGYGEPYDTSYMFDGQPSDGGKYAEDYRLTLTEGYQDYLGQFQEWAVARGMEHSAQPAYNMPLDMSSSIPLVGAPELESLGFGESIDSYRQFTGAAHISGRNAISTEIGARRGGAYTQTVPALLSLFHDSFAAGVNTLVVHGFAYSGPYPGTSWPGYTPFQYEFTEMWGPRQPAWVHFNDTMLYSARNSEVLKTGVPKVDLAFYAWKHPWSSRAVYQASDLTSAGYTYEYLGPENLANPSVSIKDGVLSPDGPGYKALVIYAQTRITPSASTVLLKFAKTGLPIFIVGPAPNITIGASGQDTVSKNMLALTSGKFPSVKLISNTKAFSPETLQNAEVFPRVVADAISGSASNASQLFTQWRSKKQYNGDLLDMVYVLNRGTASTFSISFTTSEIAVPYVLDAWTGEQTRLITYLRTGQGIKTTITLAQQQPIILAFVTPATDDALIPLYVVAHSDNLDRFRENQEGSIECLVSDAGVASVLLSDNKEVEIPALNNTAPLPTATLGPWKLIVESFAAPEALSTANISPNKTIITVASPLQTLVPWTKIPGLERVSGLGIYRTSFCLPDLAGNNSSLAYTLHFTGAVLHTLRARINGQLVPAINPSAPGEGTDITQFLRAGGVDNEVVVEVASTLFNAVKARMNDLRSIGLPVHVPKDYTQPAYKEFGLLGEVKIKTWRRVVLQ</sequence>
<reference evidence="1" key="2">
    <citation type="submission" date="2023-06" db="EMBL/GenBank/DDBJ databases">
        <authorList>
            <consortium name="Lawrence Berkeley National Laboratory"/>
            <person name="Haridas S."/>
            <person name="Hensen N."/>
            <person name="Bonometti L."/>
            <person name="Westerberg I."/>
            <person name="Brannstrom I.O."/>
            <person name="Guillou S."/>
            <person name="Cros-Aarteil S."/>
            <person name="Calhoun S."/>
            <person name="Kuo A."/>
            <person name="Mondo S."/>
            <person name="Pangilinan J."/>
            <person name="Riley R."/>
            <person name="LaButti K."/>
            <person name="Andreopoulos B."/>
            <person name="Lipzen A."/>
            <person name="Chen C."/>
            <person name="Yanf M."/>
            <person name="Daum C."/>
            <person name="Ng V."/>
            <person name="Clum A."/>
            <person name="Steindorff A."/>
            <person name="Ohm R."/>
            <person name="Martin F."/>
            <person name="Silar P."/>
            <person name="Natvig D."/>
            <person name="Lalanne C."/>
            <person name="Gautier V."/>
            <person name="Ament-velasquez S.L."/>
            <person name="Kruys A."/>
            <person name="Hutchinson M.I."/>
            <person name="Powell A.J."/>
            <person name="Barry K."/>
            <person name="Miller A.N."/>
            <person name="Grigoriev I.V."/>
            <person name="Debuchy R."/>
            <person name="Gladieux P."/>
            <person name="Thoren M.H."/>
            <person name="Johannesson H."/>
        </authorList>
    </citation>
    <scope>NUCLEOTIDE SEQUENCE</scope>
    <source>
        <strain evidence="1">CBS 232.78</strain>
    </source>
</reference>
<protein>
    <recommendedName>
        <fullName evidence="3">Secreted protein</fullName>
    </recommendedName>
</protein>
<dbReference type="EMBL" id="JAULSW010000003">
    <property type="protein sequence ID" value="KAK3388042.1"/>
    <property type="molecule type" value="Genomic_DNA"/>
</dbReference>
<evidence type="ECO:0000313" key="1">
    <source>
        <dbReference type="EMBL" id="KAK3388042.1"/>
    </source>
</evidence>
<dbReference type="InterPro" id="IPR008979">
    <property type="entry name" value="Galactose-bd-like_sf"/>
</dbReference>
<keyword evidence="2" id="KW-1185">Reference proteome</keyword>
<dbReference type="InterPro" id="IPR053161">
    <property type="entry name" value="Ulvan_degrading_GH"/>
</dbReference>
<organism evidence="1 2">
    <name type="scientific">Podospora didyma</name>
    <dbReference type="NCBI Taxonomy" id="330526"/>
    <lineage>
        <taxon>Eukaryota</taxon>
        <taxon>Fungi</taxon>
        <taxon>Dikarya</taxon>
        <taxon>Ascomycota</taxon>
        <taxon>Pezizomycotina</taxon>
        <taxon>Sordariomycetes</taxon>
        <taxon>Sordariomycetidae</taxon>
        <taxon>Sordariales</taxon>
        <taxon>Podosporaceae</taxon>
        <taxon>Podospora</taxon>
    </lineage>
</organism>
<dbReference type="Proteomes" id="UP001285441">
    <property type="component" value="Unassembled WGS sequence"/>
</dbReference>
<dbReference type="SUPFAM" id="SSF49785">
    <property type="entry name" value="Galactose-binding domain-like"/>
    <property type="match status" value="1"/>
</dbReference>
<dbReference type="AlphaFoldDB" id="A0AAE0U227"/>
<proteinExistence type="predicted"/>
<name>A0AAE0U227_9PEZI</name>